<organism evidence="3 4">
    <name type="scientific">Aeromicrobium endophyticum</name>
    <dbReference type="NCBI Taxonomy" id="2292704"/>
    <lineage>
        <taxon>Bacteria</taxon>
        <taxon>Bacillati</taxon>
        <taxon>Actinomycetota</taxon>
        <taxon>Actinomycetes</taxon>
        <taxon>Propionibacteriales</taxon>
        <taxon>Nocardioidaceae</taxon>
        <taxon>Aeromicrobium</taxon>
    </lineage>
</organism>
<dbReference type="PANTHER" id="PTHR33744:SF1">
    <property type="entry name" value="DNA-BINDING TRANSCRIPTIONAL ACTIVATOR ADER"/>
    <property type="match status" value="1"/>
</dbReference>
<dbReference type="InterPro" id="IPR042070">
    <property type="entry name" value="PucR_C-HTH_sf"/>
</dbReference>
<dbReference type="Proteomes" id="UP000265581">
    <property type="component" value="Unassembled WGS sequence"/>
</dbReference>
<comment type="caution">
    <text evidence="3">The sequence shown here is derived from an EMBL/GenBank/DDBJ whole genome shotgun (WGS) entry which is preliminary data.</text>
</comment>
<dbReference type="RefSeq" id="WP_119705847.1">
    <property type="nucleotide sequence ID" value="NZ_JBHSOI010000001.1"/>
</dbReference>
<dbReference type="Pfam" id="PF13556">
    <property type="entry name" value="HTH_30"/>
    <property type="match status" value="1"/>
</dbReference>
<sequence length="388" mass="41001">MGRLERAAVQQRLTDDREVVTERISAAIREQIPAYASLGETQRRETEAIVTWGVRRLLELWVTDTSLDEADLQRFRGIGAARGTDGRPLFAVLRAYRVAGVETSGLIGEAAADLTIDDALSLNRVMLASLDQLSEALFAGYTSATERLAADRAQVVRDLADDLVTGRQTSAAALKDRSAQLGITLPAALSITVVGSVAGEVTVGEVDGLAAAVAESSDEVLVLSTCRAGQGVLLHSGPIDLTATGQTAARRTCTVADVPLADLPATCTLAATAVRHAPAAAFAGRSLDEADALLVALLRGEPAVDPRTFASAALHPLLGRGQAHLLQGLDAYLSAGSSVEAGRALGLHAQSMRYRLRRARELTGRDLDSPWDHQLLRTACTIRGMDLE</sequence>
<evidence type="ECO:0000259" key="1">
    <source>
        <dbReference type="Pfam" id="PF13556"/>
    </source>
</evidence>
<evidence type="ECO:0000259" key="2">
    <source>
        <dbReference type="Pfam" id="PF14361"/>
    </source>
</evidence>
<dbReference type="Gene3D" id="1.10.10.2840">
    <property type="entry name" value="PucR C-terminal helix-turn-helix domain"/>
    <property type="match status" value="1"/>
</dbReference>
<reference evidence="3 4" key="1">
    <citation type="submission" date="2018-08" db="EMBL/GenBank/DDBJ databases">
        <title>Aeromicrobium sp. M2KJ-4, whole genome shotgun sequence.</title>
        <authorList>
            <person name="Tuo L."/>
        </authorList>
    </citation>
    <scope>NUCLEOTIDE SEQUENCE [LARGE SCALE GENOMIC DNA]</scope>
    <source>
        <strain evidence="3 4">M2KJ-4</strain>
    </source>
</reference>
<evidence type="ECO:0000313" key="4">
    <source>
        <dbReference type="Proteomes" id="UP000265581"/>
    </source>
</evidence>
<dbReference type="InterPro" id="IPR025751">
    <property type="entry name" value="RsbRD_N_dom"/>
</dbReference>
<protein>
    <submittedName>
        <fullName evidence="3">PucR family transcriptional regulator</fullName>
    </submittedName>
</protein>
<evidence type="ECO:0000313" key="3">
    <source>
        <dbReference type="EMBL" id="REK68925.1"/>
    </source>
</evidence>
<dbReference type="OrthoDB" id="4441434at2"/>
<dbReference type="Pfam" id="PF14361">
    <property type="entry name" value="RsbRD_N"/>
    <property type="match status" value="1"/>
</dbReference>
<dbReference type="EMBL" id="QUBR01000003">
    <property type="protein sequence ID" value="REK68925.1"/>
    <property type="molecule type" value="Genomic_DNA"/>
</dbReference>
<dbReference type="InterPro" id="IPR051448">
    <property type="entry name" value="CdaR-like_regulators"/>
</dbReference>
<dbReference type="PANTHER" id="PTHR33744">
    <property type="entry name" value="CARBOHYDRATE DIACID REGULATOR"/>
    <property type="match status" value="1"/>
</dbReference>
<dbReference type="InterPro" id="IPR025736">
    <property type="entry name" value="PucR_C-HTH_dom"/>
</dbReference>
<feature type="domain" description="RsbT co-antagonist protein RsbRD N-terminal" evidence="2">
    <location>
        <begin position="20"/>
        <end position="155"/>
    </location>
</feature>
<gene>
    <name evidence="3" type="ORF">DX116_18870</name>
</gene>
<feature type="domain" description="PucR C-terminal helix-turn-helix" evidence="1">
    <location>
        <begin position="325"/>
        <end position="381"/>
    </location>
</feature>
<name>A0A371NZ08_9ACTN</name>
<dbReference type="AlphaFoldDB" id="A0A371NZ08"/>
<accession>A0A371NZ08</accession>
<keyword evidence="4" id="KW-1185">Reference proteome</keyword>
<proteinExistence type="predicted"/>